<accession>A0A382J277</accession>
<reference evidence="1" key="1">
    <citation type="submission" date="2018-05" db="EMBL/GenBank/DDBJ databases">
        <authorList>
            <person name="Lanie J.A."/>
            <person name="Ng W.-L."/>
            <person name="Kazmierczak K.M."/>
            <person name="Andrzejewski T.M."/>
            <person name="Davidsen T.M."/>
            <person name="Wayne K.J."/>
            <person name="Tettelin H."/>
            <person name="Glass J.I."/>
            <person name="Rusch D."/>
            <person name="Podicherti R."/>
            <person name="Tsui H.-C.T."/>
            <person name="Winkler M.E."/>
        </authorList>
    </citation>
    <scope>NUCLEOTIDE SEQUENCE</scope>
</reference>
<dbReference type="InterPro" id="IPR004119">
    <property type="entry name" value="EcKL"/>
</dbReference>
<dbReference type="AlphaFoldDB" id="A0A382J277"/>
<sequence>MTDIPILDDIMEINPGWISKVLNAQSDISDCQVIDLTREDLNQDAGFVSQLVRVRLRYDEKSPAAPSSIIVKLAPKDAATKEFGIALALFQREVAFYRYFAQDNPCNPPRPYHVDITDSADAFTIVVEDLGSHDPEIMLDGATAEEAHAIMTALGGLHAKYWQRKNLDGHDWIPNSAMMASALVGMANQVVPGFLGRFGDSMPVELRSALDEARGAYGELIEFAAKNP</sequence>
<evidence type="ECO:0000313" key="1">
    <source>
        <dbReference type="EMBL" id="SVC05719.1"/>
    </source>
</evidence>
<name>A0A382J277_9ZZZZ</name>
<feature type="non-terminal residue" evidence="1">
    <location>
        <position position="228"/>
    </location>
</feature>
<proteinExistence type="predicted"/>
<gene>
    <name evidence="1" type="ORF">METZ01_LOCUS258573</name>
</gene>
<organism evidence="1">
    <name type="scientific">marine metagenome</name>
    <dbReference type="NCBI Taxonomy" id="408172"/>
    <lineage>
        <taxon>unclassified sequences</taxon>
        <taxon>metagenomes</taxon>
        <taxon>ecological metagenomes</taxon>
    </lineage>
</organism>
<dbReference type="Pfam" id="PF02958">
    <property type="entry name" value="EcKL"/>
    <property type="match status" value="1"/>
</dbReference>
<dbReference type="InterPro" id="IPR011009">
    <property type="entry name" value="Kinase-like_dom_sf"/>
</dbReference>
<protein>
    <recommendedName>
        <fullName evidence="2">Aminoglycoside phosphotransferase domain-containing protein</fullName>
    </recommendedName>
</protein>
<dbReference type="SUPFAM" id="SSF56112">
    <property type="entry name" value="Protein kinase-like (PK-like)"/>
    <property type="match status" value="1"/>
</dbReference>
<evidence type="ECO:0008006" key="2">
    <source>
        <dbReference type="Google" id="ProtNLM"/>
    </source>
</evidence>
<dbReference type="EMBL" id="UINC01071080">
    <property type="protein sequence ID" value="SVC05719.1"/>
    <property type="molecule type" value="Genomic_DNA"/>
</dbReference>